<organism evidence="4 5">
    <name type="scientific">Dorea hominis</name>
    <dbReference type="NCBI Taxonomy" id="2763040"/>
    <lineage>
        <taxon>Bacteria</taxon>
        <taxon>Bacillati</taxon>
        <taxon>Bacillota</taxon>
        <taxon>Clostridia</taxon>
        <taxon>Lachnospirales</taxon>
        <taxon>Lachnospiraceae</taxon>
        <taxon>Dorea</taxon>
    </lineage>
</organism>
<dbReference type="PANTHER" id="PTHR43479">
    <property type="entry name" value="ACREF/ENVCD OPERON REPRESSOR-RELATED"/>
    <property type="match status" value="1"/>
</dbReference>
<evidence type="ECO:0000313" key="4">
    <source>
        <dbReference type="EMBL" id="MBC5666010.1"/>
    </source>
</evidence>
<dbReference type="InterPro" id="IPR050624">
    <property type="entry name" value="HTH-type_Tx_Regulator"/>
</dbReference>
<feature type="domain" description="HTH tetR-type" evidence="3">
    <location>
        <begin position="7"/>
        <end position="67"/>
    </location>
</feature>
<dbReference type="Pfam" id="PF00440">
    <property type="entry name" value="TetR_N"/>
    <property type="match status" value="1"/>
</dbReference>
<dbReference type="InterPro" id="IPR036271">
    <property type="entry name" value="Tet_transcr_reg_TetR-rel_C_sf"/>
</dbReference>
<accession>A0ABR7EZH8</accession>
<protein>
    <submittedName>
        <fullName evidence="4">TetR/AcrR family transcriptional regulator</fullName>
    </submittedName>
</protein>
<evidence type="ECO:0000256" key="1">
    <source>
        <dbReference type="ARBA" id="ARBA00023125"/>
    </source>
</evidence>
<keyword evidence="5" id="KW-1185">Reference proteome</keyword>
<dbReference type="Gene3D" id="1.10.10.60">
    <property type="entry name" value="Homeodomain-like"/>
    <property type="match status" value="1"/>
</dbReference>
<comment type="caution">
    <text evidence="4">The sequence shown here is derived from an EMBL/GenBank/DDBJ whole genome shotgun (WGS) entry which is preliminary data.</text>
</comment>
<evidence type="ECO:0000256" key="2">
    <source>
        <dbReference type="PROSITE-ProRule" id="PRU00335"/>
    </source>
</evidence>
<name>A0ABR7EZH8_9FIRM</name>
<dbReference type="InterPro" id="IPR013570">
    <property type="entry name" value="Tscrpt_reg_YsiA_C"/>
</dbReference>
<sequence length="194" mass="22682">MEKIKKESIKNRIVTAAWQLFYEKGYNGTTVDDIIELSGTSKGSFYYYFNTKDELLNTLSMILDDFYEELEVKMDANMNSFYKLLYINYEAHSMMEEKISIDLLASLYSTQLVAQGERHLLDQNRSYYKLVTKIVDEGQKKGQIRSDMPISEITQYYAMCERALVSDWCLNKGVYSLGEYSKECMPIMLEHFKA</sequence>
<dbReference type="PROSITE" id="PS50977">
    <property type="entry name" value="HTH_TETR_2"/>
    <property type="match status" value="1"/>
</dbReference>
<dbReference type="PANTHER" id="PTHR43479:SF11">
    <property type="entry name" value="ACREF_ENVCD OPERON REPRESSOR-RELATED"/>
    <property type="match status" value="1"/>
</dbReference>
<gene>
    <name evidence="4" type="ORF">H8S07_12255</name>
</gene>
<evidence type="ECO:0000259" key="3">
    <source>
        <dbReference type="PROSITE" id="PS50977"/>
    </source>
</evidence>
<dbReference type="SUPFAM" id="SSF48498">
    <property type="entry name" value="Tetracyclin repressor-like, C-terminal domain"/>
    <property type="match status" value="1"/>
</dbReference>
<keyword evidence="1 2" id="KW-0238">DNA-binding</keyword>
<proteinExistence type="predicted"/>
<dbReference type="RefSeq" id="WP_021861186.1">
    <property type="nucleotide sequence ID" value="NZ_JACOOY010000018.1"/>
</dbReference>
<dbReference type="Gene3D" id="1.10.357.10">
    <property type="entry name" value="Tetracycline Repressor, domain 2"/>
    <property type="match status" value="1"/>
</dbReference>
<dbReference type="SUPFAM" id="SSF46689">
    <property type="entry name" value="Homeodomain-like"/>
    <property type="match status" value="1"/>
</dbReference>
<dbReference type="InterPro" id="IPR001647">
    <property type="entry name" value="HTH_TetR"/>
</dbReference>
<dbReference type="Pfam" id="PF08359">
    <property type="entry name" value="TetR_C_4"/>
    <property type="match status" value="1"/>
</dbReference>
<dbReference type="EMBL" id="JACOOY010000018">
    <property type="protein sequence ID" value="MBC5666010.1"/>
    <property type="molecule type" value="Genomic_DNA"/>
</dbReference>
<dbReference type="InterPro" id="IPR009057">
    <property type="entry name" value="Homeodomain-like_sf"/>
</dbReference>
<dbReference type="PRINTS" id="PR00455">
    <property type="entry name" value="HTHTETR"/>
</dbReference>
<feature type="DNA-binding region" description="H-T-H motif" evidence="2">
    <location>
        <begin position="30"/>
        <end position="49"/>
    </location>
</feature>
<evidence type="ECO:0000313" key="5">
    <source>
        <dbReference type="Proteomes" id="UP000647235"/>
    </source>
</evidence>
<reference evidence="4 5" key="1">
    <citation type="submission" date="2020-08" db="EMBL/GenBank/DDBJ databases">
        <title>Genome public.</title>
        <authorList>
            <person name="Liu C."/>
            <person name="Sun Q."/>
        </authorList>
    </citation>
    <scope>NUCLEOTIDE SEQUENCE [LARGE SCALE GENOMIC DNA]</scope>
    <source>
        <strain evidence="4 5">NSJ-36</strain>
    </source>
</reference>
<dbReference type="Proteomes" id="UP000647235">
    <property type="component" value="Unassembled WGS sequence"/>
</dbReference>